<evidence type="ECO:0008006" key="5">
    <source>
        <dbReference type="Google" id="ProtNLM"/>
    </source>
</evidence>
<feature type="transmembrane region" description="Helical" evidence="2">
    <location>
        <begin position="187"/>
        <end position="209"/>
    </location>
</feature>
<keyword evidence="4" id="KW-1185">Reference proteome</keyword>
<feature type="transmembrane region" description="Helical" evidence="2">
    <location>
        <begin position="161"/>
        <end position="181"/>
    </location>
</feature>
<reference evidence="4" key="1">
    <citation type="submission" date="2022-12" db="EMBL/GenBank/DDBJ databases">
        <authorList>
            <person name="Mo P."/>
        </authorList>
    </citation>
    <scope>NUCLEOTIDE SEQUENCE [LARGE SCALE GENOMIC DNA]</scope>
    <source>
        <strain evidence="4">HUAS 3-15</strain>
    </source>
</reference>
<keyword evidence="2" id="KW-0812">Transmembrane</keyword>
<dbReference type="Proteomes" id="UP001212821">
    <property type="component" value="Chromosome"/>
</dbReference>
<name>A0ABY7PVF0_9ACTN</name>
<feature type="transmembrane region" description="Helical" evidence="2">
    <location>
        <begin position="216"/>
        <end position="235"/>
    </location>
</feature>
<organism evidence="3 4">
    <name type="scientific">Kitasatospora cathayae</name>
    <dbReference type="NCBI Taxonomy" id="3004092"/>
    <lineage>
        <taxon>Bacteria</taxon>
        <taxon>Bacillati</taxon>
        <taxon>Actinomycetota</taxon>
        <taxon>Actinomycetes</taxon>
        <taxon>Kitasatosporales</taxon>
        <taxon>Streptomycetaceae</taxon>
        <taxon>Kitasatospora</taxon>
    </lineage>
</organism>
<gene>
    <name evidence="3" type="ORF">O1G21_00130</name>
</gene>
<dbReference type="EMBL" id="CP115450">
    <property type="protein sequence ID" value="WBP84413.1"/>
    <property type="molecule type" value="Genomic_DNA"/>
</dbReference>
<evidence type="ECO:0000313" key="4">
    <source>
        <dbReference type="Proteomes" id="UP001212821"/>
    </source>
</evidence>
<accession>A0ABY7PVF0</accession>
<feature type="transmembrane region" description="Helical" evidence="2">
    <location>
        <begin position="30"/>
        <end position="54"/>
    </location>
</feature>
<feature type="region of interest" description="Disordered" evidence="1">
    <location>
        <begin position="1"/>
        <end position="25"/>
    </location>
</feature>
<feature type="compositionally biased region" description="Pro residues" evidence="1">
    <location>
        <begin position="11"/>
        <end position="25"/>
    </location>
</feature>
<evidence type="ECO:0000256" key="1">
    <source>
        <dbReference type="SAM" id="MobiDB-lite"/>
    </source>
</evidence>
<sequence>MTMPEDSVPRDTPPPPPKKSEPPPSLRKRLWALAHIPILLAGLALTVFGFVRFVDVFEEVRTYRTVPTCGTPAAKPDALCATRESGRVTKRWTEPDDGSTTYKLAIARETAPTDDYSVGEAFYDDVGPGTTVDLKVLRGEVIEVSYHGHRAKPLHMPWLKWIEFSALIGAGVALVLTAMYLDEADLMASMLLASGAAAAFATAIGSAILIPIQWPLVVTLVIGAVCWLLTAYVGHRTLEEF</sequence>
<keyword evidence="2" id="KW-1133">Transmembrane helix</keyword>
<dbReference type="RefSeq" id="WP_270139609.1">
    <property type="nucleotide sequence ID" value="NZ_CP115450.1"/>
</dbReference>
<protein>
    <recommendedName>
        <fullName evidence="5">DUF3592 domain-containing protein</fullName>
    </recommendedName>
</protein>
<proteinExistence type="predicted"/>
<keyword evidence="2" id="KW-0472">Membrane</keyword>
<evidence type="ECO:0000313" key="3">
    <source>
        <dbReference type="EMBL" id="WBP84413.1"/>
    </source>
</evidence>
<evidence type="ECO:0000256" key="2">
    <source>
        <dbReference type="SAM" id="Phobius"/>
    </source>
</evidence>